<sequence length="434" mass="47843">MMRYLKFSLLTVALLFLLLIFLILDFSPQVPYSAHRQVQNADEVHDLIKQLRASLRGRYTRQQIDISIGQADSLLGFVQRALPEVSSQLSLSDTSIELDISYQLPSLFLGSYINLTIQILEGDALAVEHVKVGSIGIPGDWALGLAESLVNTYTKSVVATSAIQQIEKIDVNPNQVSVYLHPLDTLLRELKNIRTSSGGDDNQLLRIKTAHYLRFLDDLRASDVGKQDTSLSYYLQALMAEAKSMTSSGLGDQENSATLENEAAIFALAIFAGNRRFAAVIGDMSFAIDKIPTSPYSPTLASRKDLSLHFIFSAAIKLMSEQGISVAVGEFKELMDRGEGGSGYSFVDLSADMAGANFAALAVDPKTARQIQNIVSLESAEMLFFPSIDNLEEGMGKTEFKTKYTDVESDEYKKVVNEINRRLDTLPIGRRAFN</sequence>
<dbReference type="AlphaFoldDB" id="A0AAW8R4V7"/>
<gene>
    <name evidence="1" type="ORF">RM544_11110</name>
</gene>
<proteinExistence type="predicted"/>
<name>A0AAW8R4V7_9ALTE</name>
<evidence type="ECO:0000313" key="1">
    <source>
        <dbReference type="EMBL" id="MDT0583088.1"/>
    </source>
</evidence>
<protein>
    <submittedName>
        <fullName evidence="1">Uncharacterized protein</fullName>
    </submittedName>
</protein>
<dbReference type="RefSeq" id="WP_311361862.1">
    <property type="nucleotide sequence ID" value="NZ_JAVRIE010000004.1"/>
</dbReference>
<dbReference type="EMBL" id="JAVRIE010000004">
    <property type="protein sequence ID" value="MDT0583088.1"/>
    <property type="molecule type" value="Genomic_DNA"/>
</dbReference>
<keyword evidence="2" id="KW-1185">Reference proteome</keyword>
<organism evidence="1 2">
    <name type="scientific">Brumicola blandensis</name>
    <dbReference type="NCBI Taxonomy" id="3075611"/>
    <lineage>
        <taxon>Bacteria</taxon>
        <taxon>Pseudomonadati</taxon>
        <taxon>Pseudomonadota</taxon>
        <taxon>Gammaproteobacteria</taxon>
        <taxon>Alteromonadales</taxon>
        <taxon>Alteromonadaceae</taxon>
        <taxon>Brumicola</taxon>
    </lineage>
</organism>
<accession>A0AAW8R4V7</accession>
<evidence type="ECO:0000313" key="2">
    <source>
        <dbReference type="Proteomes" id="UP001249020"/>
    </source>
</evidence>
<dbReference type="Proteomes" id="UP001249020">
    <property type="component" value="Unassembled WGS sequence"/>
</dbReference>
<reference evidence="1 2" key="1">
    <citation type="submission" date="2023-09" db="EMBL/GenBank/DDBJ databases">
        <authorList>
            <person name="Rey-Velasco X."/>
        </authorList>
    </citation>
    <scope>NUCLEOTIDE SEQUENCE [LARGE SCALE GENOMIC DNA]</scope>
    <source>
        <strain evidence="1 2">W409</strain>
    </source>
</reference>
<comment type="caution">
    <text evidence="1">The sequence shown here is derived from an EMBL/GenBank/DDBJ whole genome shotgun (WGS) entry which is preliminary data.</text>
</comment>